<evidence type="ECO:0000259" key="11">
    <source>
        <dbReference type="PROSITE" id="PS50089"/>
    </source>
</evidence>
<accession>A0AAF5HZ69</accession>
<keyword evidence="6 8" id="KW-0863">Zinc-finger</keyword>
<evidence type="ECO:0000256" key="9">
    <source>
        <dbReference type="PROSITE-ProRule" id="PRU00176"/>
    </source>
</evidence>
<organism evidence="13 14">
    <name type="scientific">Strongyloides stercoralis</name>
    <name type="common">Threadworm</name>
    <dbReference type="NCBI Taxonomy" id="6248"/>
    <lineage>
        <taxon>Eukaryota</taxon>
        <taxon>Metazoa</taxon>
        <taxon>Ecdysozoa</taxon>
        <taxon>Nematoda</taxon>
        <taxon>Chromadorea</taxon>
        <taxon>Rhabditida</taxon>
        <taxon>Tylenchina</taxon>
        <taxon>Panagrolaimomorpha</taxon>
        <taxon>Strongyloidoidea</taxon>
        <taxon>Strongyloididae</taxon>
        <taxon>Strongyloides</taxon>
    </lineage>
</organism>
<dbReference type="InterPro" id="IPR013083">
    <property type="entry name" value="Znf_RING/FYVE/PHD"/>
</dbReference>
<dbReference type="AlphaFoldDB" id="A0AAF5HZ69"/>
<dbReference type="GO" id="GO:0000151">
    <property type="term" value="C:ubiquitin ligase complex"/>
    <property type="evidence" value="ECO:0007669"/>
    <property type="project" value="InterPro"/>
</dbReference>
<dbReference type="GO" id="GO:0031519">
    <property type="term" value="C:PcG protein complex"/>
    <property type="evidence" value="ECO:0007669"/>
    <property type="project" value="TreeGrafter"/>
</dbReference>
<dbReference type="PROSITE" id="PS50102">
    <property type="entry name" value="RRM"/>
    <property type="match status" value="2"/>
</dbReference>
<feature type="domain" description="RRM" evidence="12">
    <location>
        <begin position="631"/>
        <end position="707"/>
    </location>
</feature>
<dbReference type="SMART" id="SM00184">
    <property type="entry name" value="RING"/>
    <property type="match status" value="1"/>
</dbReference>
<evidence type="ECO:0000313" key="13">
    <source>
        <dbReference type="Proteomes" id="UP000035681"/>
    </source>
</evidence>
<dbReference type="Gene3D" id="3.30.40.10">
    <property type="entry name" value="Zinc/RING finger domain, C3HC4 (zinc finger)"/>
    <property type="match status" value="1"/>
</dbReference>
<dbReference type="Gene3D" id="3.30.70.330">
    <property type="match status" value="2"/>
</dbReference>
<evidence type="ECO:0000313" key="14">
    <source>
        <dbReference type="WBParaSite" id="TCONS_00004502.p1"/>
    </source>
</evidence>
<keyword evidence="4" id="KW-0808">Transferase</keyword>
<dbReference type="GO" id="GO:0061630">
    <property type="term" value="F:ubiquitin protein ligase activity"/>
    <property type="evidence" value="ECO:0007669"/>
    <property type="project" value="UniProtKB-EC"/>
</dbReference>
<dbReference type="CDD" id="cd16531">
    <property type="entry name" value="RING-HC_RING1-like"/>
    <property type="match status" value="1"/>
</dbReference>
<dbReference type="Pfam" id="PF18694">
    <property type="entry name" value="TDP-43_N"/>
    <property type="match status" value="1"/>
</dbReference>
<evidence type="ECO:0000256" key="10">
    <source>
        <dbReference type="SAM" id="MobiDB-lite"/>
    </source>
</evidence>
<dbReference type="PROSITE" id="PS50089">
    <property type="entry name" value="ZF_RING_2"/>
    <property type="match status" value="1"/>
</dbReference>
<evidence type="ECO:0000256" key="8">
    <source>
        <dbReference type="PROSITE-ProRule" id="PRU00175"/>
    </source>
</evidence>
<dbReference type="CDD" id="cd19609">
    <property type="entry name" value="NTD_TDP-43"/>
    <property type="match status" value="1"/>
</dbReference>
<feature type="compositionally biased region" description="Basic and acidic residues" evidence="10">
    <location>
        <begin position="265"/>
        <end position="281"/>
    </location>
</feature>
<dbReference type="PANTHER" id="PTHR46076">
    <property type="entry name" value="E3 UBIQUITIN-PROTEIN LIGASE RING1 / RING 2 FAMILY MEMBER"/>
    <property type="match status" value="1"/>
</dbReference>
<evidence type="ECO:0000256" key="4">
    <source>
        <dbReference type="ARBA" id="ARBA00022679"/>
    </source>
</evidence>
<proteinExistence type="predicted"/>
<dbReference type="Proteomes" id="UP000035681">
    <property type="component" value="Unplaced"/>
</dbReference>
<protein>
    <recommendedName>
        <fullName evidence="3">RING-type E3 ubiquitin transferase</fullName>
        <ecNumber evidence="3">2.3.2.27</ecNumber>
    </recommendedName>
</protein>
<evidence type="ECO:0000256" key="7">
    <source>
        <dbReference type="ARBA" id="ARBA00022833"/>
    </source>
</evidence>
<dbReference type="InterPro" id="IPR001841">
    <property type="entry name" value="Znf_RING"/>
</dbReference>
<dbReference type="InterPro" id="IPR012677">
    <property type="entry name" value="Nucleotide-bd_a/b_plait_sf"/>
</dbReference>
<dbReference type="GO" id="GO:0003723">
    <property type="term" value="F:RNA binding"/>
    <property type="evidence" value="ECO:0007669"/>
    <property type="project" value="UniProtKB-UniRule"/>
</dbReference>
<dbReference type="WBParaSite" id="TCONS_00004502.p1">
    <property type="protein sequence ID" value="TCONS_00004502.p1"/>
    <property type="gene ID" value="XLOC_002050"/>
</dbReference>
<keyword evidence="5" id="KW-0479">Metal-binding</keyword>
<keyword evidence="7" id="KW-0862">Zinc</keyword>
<evidence type="ECO:0000256" key="6">
    <source>
        <dbReference type="ARBA" id="ARBA00022771"/>
    </source>
</evidence>
<keyword evidence="9" id="KW-0694">RNA-binding</keyword>
<evidence type="ECO:0000256" key="1">
    <source>
        <dbReference type="ARBA" id="ARBA00000900"/>
    </source>
</evidence>
<evidence type="ECO:0000256" key="3">
    <source>
        <dbReference type="ARBA" id="ARBA00012483"/>
    </source>
</evidence>
<dbReference type="InterPro" id="IPR017907">
    <property type="entry name" value="Znf_RING_CS"/>
</dbReference>
<feature type="domain" description="RRM" evidence="12">
    <location>
        <begin position="725"/>
        <end position="814"/>
    </location>
</feature>
<dbReference type="InterPro" id="IPR032801">
    <property type="entry name" value="PXL2A/B/C"/>
</dbReference>
<dbReference type="InterPro" id="IPR000504">
    <property type="entry name" value="RRM_dom"/>
</dbReference>
<sequence length="1032" mass="115991">WQLFVLNIMSTCLNSGAVESSGSRQGMALSEYDEIRKPHPIKGGDTTVSIGSRTLKTELTCPICLDLLQTTMTSKECLHRFCEQCITLCLQRGNKECPTCRKKLVSKRSLRRDENFDSLVNAIFPDRKLFDELQNAVNAKFDEKANLEALQKSIAEGMKAQTAAKKKVKLQTNNELPKKRRKSNSKKDSSNVGESLDSVEANDETISIGDLSDENISSLSSCSSDSSDSLSTDSSEESLVPSEMSDATSTATTSVSHPSMSRDGSASRDVESNGREKDFKMRMNKWLTDSRDSPARSNDGSGSSKDKMLDKDNLINRLNKEKIEIELKPNSNLLEDKKTNKQLKRSRFICVNGNVTFGHLQKYLQKICDTVDEMYNGKFSFTLNDGSQRVIGHQETIATLLESIGQQKSHLVIVFNTLDTVLSSLLKVYCNNYIMSKECLNKYQQNFLTSSVQKITITKGTEAADSTSQTETIIEPTYVSVIDPFTREIIELPTHEDDSLTLSTLSHAIPGACGLKYHNARSGTQRALLMDPAGVKFLSPHGGWKGKQFTVIFSQQSYSYDRNRYTNFGNSFYRPGDQNAKRRKLMDDDCLSCYDCSDEDGFEGITSTNIKQKRSKNDDDDNDSQTEEVTSDLIVLGIPYSNTEEDLRKYFEKFGTVTVSQIKKKEDGQSKGYGFIRMLDYKSQMKVLRSSPLRIDNRTVTVKIPNNTKQTEEGGSVIEKPNIRKRLFVSRITEDLTQDILKNFFTKEVKKINPSNSVTSVFIPRPFRSFAFVTFLNDSCISKLVKKNNYIINGVSVAVEVSNLKECQISNSQESTESSKSTNFNDRSLETGIDALNLNQPMKQKDDEADDKEECIENKCFKRIAIAGVVLYANLPAKYIIGSSTPTINYLRTAKLLKINSEKDVLSAPTIEASSILDNENVLVMAIRRPGCALCRKEGQNLVAIKPQLEEKSIKLIGVVHEYKGVDEFKKFFDGDIYYDKDRKFYGPNERWMPLWIGFLRPKLWLSYKKAKDSGVEGNLEGEGRLLGGYKK</sequence>
<dbReference type="InterPro" id="IPR041105">
    <property type="entry name" value="TDP-43_N"/>
</dbReference>
<dbReference type="PANTHER" id="PTHR46076:SF3">
    <property type="entry name" value="E3 UBIQUITIN-PROTEIN LIGASE RING1"/>
    <property type="match status" value="1"/>
</dbReference>
<keyword evidence="13" id="KW-1185">Reference proteome</keyword>
<evidence type="ECO:0000256" key="5">
    <source>
        <dbReference type="ARBA" id="ARBA00022723"/>
    </source>
</evidence>
<dbReference type="Pfam" id="PF00076">
    <property type="entry name" value="RRM_1"/>
    <property type="match status" value="1"/>
</dbReference>
<evidence type="ECO:0000256" key="2">
    <source>
        <dbReference type="ARBA" id="ARBA00004906"/>
    </source>
</evidence>
<dbReference type="EC" id="2.3.2.27" evidence="3"/>
<dbReference type="Pfam" id="PF13923">
    <property type="entry name" value="zf-C3HC4_2"/>
    <property type="match status" value="1"/>
</dbReference>
<dbReference type="GO" id="GO:0008270">
    <property type="term" value="F:zinc ion binding"/>
    <property type="evidence" value="ECO:0007669"/>
    <property type="project" value="UniProtKB-KW"/>
</dbReference>
<feature type="compositionally biased region" description="Low complexity" evidence="10">
    <location>
        <begin position="214"/>
        <end position="256"/>
    </location>
</feature>
<dbReference type="Pfam" id="PF13911">
    <property type="entry name" value="AhpC-TSA_2"/>
    <property type="match status" value="1"/>
</dbReference>
<dbReference type="InterPro" id="IPR043540">
    <property type="entry name" value="RING1/RING2"/>
</dbReference>
<dbReference type="SUPFAM" id="SSF57850">
    <property type="entry name" value="RING/U-box"/>
    <property type="match status" value="1"/>
</dbReference>
<dbReference type="GO" id="GO:0003682">
    <property type="term" value="F:chromatin binding"/>
    <property type="evidence" value="ECO:0007669"/>
    <property type="project" value="TreeGrafter"/>
</dbReference>
<dbReference type="PROSITE" id="PS00518">
    <property type="entry name" value="ZF_RING_1"/>
    <property type="match status" value="1"/>
</dbReference>
<feature type="compositionally biased region" description="Basic and acidic residues" evidence="10">
    <location>
        <begin position="304"/>
        <end position="313"/>
    </location>
</feature>
<feature type="domain" description="RING-type" evidence="11">
    <location>
        <begin position="61"/>
        <end position="101"/>
    </location>
</feature>
<dbReference type="SMART" id="SM00360">
    <property type="entry name" value="RRM"/>
    <property type="match status" value="2"/>
</dbReference>
<name>A0AAF5HZ69_STRER</name>
<comment type="pathway">
    <text evidence="2">Protein modification; protein ubiquitination.</text>
</comment>
<evidence type="ECO:0000259" key="12">
    <source>
        <dbReference type="PROSITE" id="PS50102"/>
    </source>
</evidence>
<dbReference type="InterPro" id="IPR035979">
    <property type="entry name" value="RBD_domain_sf"/>
</dbReference>
<dbReference type="SUPFAM" id="SSF54928">
    <property type="entry name" value="RNA-binding domain, RBD"/>
    <property type="match status" value="2"/>
</dbReference>
<reference evidence="14" key="1">
    <citation type="submission" date="2024-02" db="UniProtKB">
        <authorList>
            <consortium name="WormBaseParasite"/>
        </authorList>
    </citation>
    <scope>IDENTIFICATION</scope>
</reference>
<feature type="region of interest" description="Disordered" evidence="10">
    <location>
        <begin position="163"/>
        <end position="313"/>
    </location>
</feature>
<comment type="catalytic activity">
    <reaction evidence="1">
        <text>S-ubiquitinyl-[E2 ubiquitin-conjugating enzyme]-L-cysteine + [acceptor protein]-L-lysine = [E2 ubiquitin-conjugating enzyme]-L-cysteine + N(6)-ubiquitinyl-[acceptor protein]-L-lysine.</text>
        <dbReference type="EC" id="2.3.2.27"/>
    </reaction>
</comment>